<keyword evidence="7" id="KW-1185">Reference proteome</keyword>
<dbReference type="NCBIfam" id="NF047744">
    <property type="entry name" value="CG0192_rel"/>
    <property type="match status" value="1"/>
</dbReference>
<evidence type="ECO:0000313" key="6">
    <source>
        <dbReference type="EMBL" id="OMH24723.1"/>
    </source>
</evidence>
<reference evidence="6 7" key="1">
    <citation type="submission" date="2016-12" db="EMBL/GenBank/DDBJ databases">
        <title>Draft genome of Tersicoccus phoenicis 1P05MA.</title>
        <authorList>
            <person name="Nakajima Y."/>
            <person name="Yoshizawa S."/>
            <person name="Nakamura K."/>
            <person name="Ogura Y."/>
            <person name="Hayashi T."/>
            <person name="Kogure K."/>
        </authorList>
    </citation>
    <scope>NUCLEOTIDE SEQUENCE [LARGE SCALE GENOMIC DNA]</scope>
    <source>
        <strain evidence="6 7">1p05MA</strain>
    </source>
</reference>
<evidence type="ECO:0000313" key="7">
    <source>
        <dbReference type="Proteomes" id="UP000187085"/>
    </source>
</evidence>
<accession>A0A1R1LB11</accession>
<keyword evidence="1" id="KW-0808">Transferase</keyword>
<evidence type="ECO:0000256" key="2">
    <source>
        <dbReference type="ARBA" id="ARBA00022741"/>
    </source>
</evidence>
<evidence type="ECO:0000256" key="3">
    <source>
        <dbReference type="ARBA" id="ARBA00022777"/>
    </source>
</evidence>
<organism evidence="6 7">
    <name type="scientific">Tersicoccus phoenicis</name>
    <dbReference type="NCBI Taxonomy" id="554083"/>
    <lineage>
        <taxon>Bacteria</taxon>
        <taxon>Bacillati</taxon>
        <taxon>Actinomycetota</taxon>
        <taxon>Actinomycetes</taxon>
        <taxon>Micrococcales</taxon>
        <taxon>Micrococcaceae</taxon>
        <taxon>Tersicoccus</taxon>
    </lineage>
</organism>
<dbReference type="OrthoDB" id="3787729at2"/>
<dbReference type="Pfam" id="PF18085">
    <property type="entry name" value="Mak_N_cap"/>
    <property type="match status" value="1"/>
</dbReference>
<dbReference type="RefSeq" id="WP_076703709.1">
    <property type="nucleotide sequence ID" value="NZ_MRDE01000049.1"/>
</dbReference>
<proteinExistence type="predicted"/>
<keyword evidence="2" id="KW-0547">Nucleotide-binding</keyword>
<evidence type="ECO:0000256" key="1">
    <source>
        <dbReference type="ARBA" id="ARBA00022679"/>
    </source>
</evidence>
<keyword evidence="3" id="KW-0418">Kinase</keyword>
<gene>
    <name evidence="6" type="ORF">BKD30_07580</name>
</gene>
<dbReference type="STRING" id="554083.BKD30_07580"/>
<dbReference type="Proteomes" id="UP000187085">
    <property type="component" value="Unassembled WGS sequence"/>
</dbReference>
<name>A0A1R1LB11_9MICC</name>
<protein>
    <recommendedName>
        <fullName evidence="5">Maltokinase N-terminal cap domain-containing protein</fullName>
    </recommendedName>
</protein>
<dbReference type="EMBL" id="MRDE01000049">
    <property type="protein sequence ID" value="OMH24723.1"/>
    <property type="molecule type" value="Genomic_DNA"/>
</dbReference>
<evidence type="ECO:0000259" key="5">
    <source>
        <dbReference type="Pfam" id="PF18085"/>
    </source>
</evidence>
<comment type="caution">
    <text evidence="6">The sequence shown here is derived from an EMBL/GenBank/DDBJ whole genome shotgun (WGS) entry which is preliminary data.</text>
</comment>
<sequence length="219" mass="23147">MALIYDAELKPGKLEAVAQWLPLQAWFDGDTVPELRKVAAYRFDDPDGQVGIETLLVSADQRPVLQVPLTYRAEPLPEGGPASLITTMEHSVLGTRYVYDATGDPVYVRALVAAIVHGTGQADQIKDGTDTPLPPTMTVRSDGTLPGHTAAETDDAAQTLDVQAAEIAGETTVIDAGVFSVTVQHVLDEIADADVTAGQARLLGSWPGHDEPVVLAALA</sequence>
<dbReference type="InterPro" id="IPR040999">
    <property type="entry name" value="Mak_N_cap"/>
</dbReference>
<dbReference type="GO" id="GO:0005524">
    <property type="term" value="F:ATP binding"/>
    <property type="evidence" value="ECO:0007669"/>
    <property type="project" value="UniProtKB-KW"/>
</dbReference>
<evidence type="ECO:0000256" key="4">
    <source>
        <dbReference type="ARBA" id="ARBA00022840"/>
    </source>
</evidence>
<feature type="domain" description="Maltokinase N-terminal cap" evidence="5">
    <location>
        <begin position="20"/>
        <end position="104"/>
    </location>
</feature>
<dbReference type="AlphaFoldDB" id="A0A1R1LB11"/>
<keyword evidence="4" id="KW-0067">ATP-binding</keyword>
<dbReference type="GO" id="GO:0016301">
    <property type="term" value="F:kinase activity"/>
    <property type="evidence" value="ECO:0007669"/>
    <property type="project" value="UniProtKB-KW"/>
</dbReference>